<dbReference type="PANTHER" id="PTHR34766">
    <property type="entry name" value="UPF0449 PROTEIN C19ORF25"/>
    <property type="match status" value="1"/>
</dbReference>
<evidence type="ECO:0000256" key="1">
    <source>
        <dbReference type="ARBA" id="ARBA00006137"/>
    </source>
</evidence>
<dbReference type="KEGG" id="vde:111253831"/>
<dbReference type="EnsemblMetazoa" id="XM_022813916">
    <property type="protein sequence ID" value="XP_022669651"/>
    <property type="gene ID" value="LOC111253831"/>
</dbReference>
<sequence length="160" mass="17413">MELFTRRKPALPTRPQPPAFEQIEEDLTCSPADVVFSLQPDCISFQAAPGLPPQQTPPSSVMASTINSNASRPNVSNGQLPGSGFTGGTKDSGASSVAQGNLGLSDSEGCYQRVRQFIEMNDRVAGFAEVLQKKTDRLQSMRQELDTEMERVKRSLQNLP</sequence>
<dbReference type="Pfam" id="PF15136">
    <property type="entry name" value="UPF0449"/>
    <property type="match status" value="2"/>
</dbReference>
<dbReference type="InterPro" id="IPR028227">
    <property type="entry name" value="UPF0449"/>
</dbReference>
<name>A0A7M7KTJ7_VARDE</name>
<dbReference type="OrthoDB" id="6486346at2759"/>
<reference evidence="4" key="1">
    <citation type="submission" date="2021-01" db="UniProtKB">
        <authorList>
            <consortium name="EnsemblMetazoa"/>
        </authorList>
    </citation>
    <scope>IDENTIFICATION</scope>
</reference>
<accession>A0A7M7KTJ7</accession>
<proteinExistence type="inferred from homology"/>
<dbReference type="RefSeq" id="XP_022669641.1">
    <property type="nucleotide sequence ID" value="XM_022813906.1"/>
</dbReference>
<comment type="similarity">
    <text evidence="1">Belongs to the UPF0449 family.</text>
</comment>
<dbReference type="InParanoid" id="A0A7M7KTJ7"/>
<evidence type="ECO:0000256" key="3">
    <source>
        <dbReference type="SAM" id="MobiDB-lite"/>
    </source>
</evidence>
<keyword evidence="5" id="KW-1185">Reference proteome</keyword>
<keyword evidence="2" id="KW-0175">Coiled coil</keyword>
<dbReference type="OMA" id="KHFMEMS"/>
<feature type="region of interest" description="Disordered" evidence="3">
    <location>
        <begin position="47"/>
        <end position="105"/>
    </location>
</feature>
<feature type="compositionally biased region" description="Polar residues" evidence="3">
    <location>
        <begin position="57"/>
        <end position="80"/>
    </location>
</feature>
<dbReference type="Proteomes" id="UP000594260">
    <property type="component" value="Unplaced"/>
</dbReference>
<feature type="coiled-coil region" evidence="2">
    <location>
        <begin position="128"/>
        <end position="158"/>
    </location>
</feature>
<dbReference type="RefSeq" id="XP_022669651.1">
    <property type="nucleotide sequence ID" value="XM_022813916.1"/>
</dbReference>
<evidence type="ECO:0000313" key="5">
    <source>
        <dbReference type="Proteomes" id="UP000594260"/>
    </source>
</evidence>
<feature type="compositionally biased region" description="Polar residues" evidence="3">
    <location>
        <begin position="92"/>
        <end position="104"/>
    </location>
</feature>
<dbReference type="PANTHER" id="PTHR34766:SF1">
    <property type="entry name" value="UPF0449 PROTEIN C19ORF25"/>
    <property type="match status" value="1"/>
</dbReference>
<organism evidence="4 5">
    <name type="scientific">Varroa destructor</name>
    <name type="common">Honeybee mite</name>
    <dbReference type="NCBI Taxonomy" id="109461"/>
    <lineage>
        <taxon>Eukaryota</taxon>
        <taxon>Metazoa</taxon>
        <taxon>Ecdysozoa</taxon>
        <taxon>Arthropoda</taxon>
        <taxon>Chelicerata</taxon>
        <taxon>Arachnida</taxon>
        <taxon>Acari</taxon>
        <taxon>Parasitiformes</taxon>
        <taxon>Mesostigmata</taxon>
        <taxon>Gamasina</taxon>
        <taxon>Dermanyssoidea</taxon>
        <taxon>Varroidae</taxon>
        <taxon>Varroa</taxon>
    </lineage>
</organism>
<evidence type="ECO:0000313" key="4">
    <source>
        <dbReference type="EnsemblMetazoa" id="XP_022669641"/>
    </source>
</evidence>
<dbReference type="GeneID" id="111253831"/>
<dbReference type="EnsemblMetazoa" id="XM_022813906">
    <property type="protein sequence ID" value="XP_022669641"/>
    <property type="gene ID" value="LOC111253831"/>
</dbReference>
<evidence type="ECO:0000256" key="2">
    <source>
        <dbReference type="SAM" id="Coils"/>
    </source>
</evidence>
<protein>
    <submittedName>
        <fullName evidence="4">Uncharacterized protein</fullName>
    </submittedName>
</protein>
<dbReference type="AlphaFoldDB" id="A0A7M7KTJ7"/>